<dbReference type="EnsemblMetazoa" id="XM_011680490">
    <property type="protein sequence ID" value="XP_011678792"/>
    <property type="gene ID" value="LOC105445231"/>
</dbReference>
<dbReference type="InParanoid" id="A0A7M7LWF9"/>
<dbReference type="InterPro" id="IPR036397">
    <property type="entry name" value="RNaseH_sf"/>
</dbReference>
<dbReference type="OrthoDB" id="10046820at2759"/>
<dbReference type="KEGG" id="spu:105445231"/>
<organism evidence="3 4">
    <name type="scientific">Strongylocentrotus purpuratus</name>
    <name type="common">Purple sea urchin</name>
    <dbReference type="NCBI Taxonomy" id="7668"/>
    <lineage>
        <taxon>Eukaryota</taxon>
        <taxon>Metazoa</taxon>
        <taxon>Echinodermata</taxon>
        <taxon>Eleutherozoa</taxon>
        <taxon>Echinozoa</taxon>
        <taxon>Echinoidea</taxon>
        <taxon>Euechinoidea</taxon>
        <taxon>Echinacea</taxon>
        <taxon>Camarodonta</taxon>
        <taxon>Echinidea</taxon>
        <taxon>Strongylocentrotidae</taxon>
        <taxon>Strongylocentrotus</taxon>
    </lineage>
</organism>
<evidence type="ECO:0000259" key="2">
    <source>
        <dbReference type="Pfam" id="PF13358"/>
    </source>
</evidence>
<feature type="compositionally biased region" description="Polar residues" evidence="1">
    <location>
        <begin position="291"/>
        <end position="303"/>
    </location>
</feature>
<protein>
    <recommendedName>
        <fullName evidence="2">Tc1-like transposase DDE domain-containing protein</fullName>
    </recommendedName>
</protein>
<evidence type="ECO:0000256" key="1">
    <source>
        <dbReference type="SAM" id="MobiDB-lite"/>
    </source>
</evidence>
<dbReference type="OMA" id="ENAVIYM"/>
<dbReference type="InterPro" id="IPR038717">
    <property type="entry name" value="Tc1-like_DDE_dom"/>
</dbReference>
<dbReference type="Pfam" id="PF13358">
    <property type="entry name" value="DDE_3"/>
    <property type="match status" value="1"/>
</dbReference>
<dbReference type="Proteomes" id="UP000007110">
    <property type="component" value="Unassembled WGS sequence"/>
</dbReference>
<proteinExistence type="predicted"/>
<dbReference type="PANTHER" id="PTHR46564:SF1">
    <property type="entry name" value="TRANSPOSASE"/>
    <property type="match status" value="1"/>
</dbReference>
<dbReference type="Gene3D" id="3.30.420.10">
    <property type="entry name" value="Ribonuclease H-like superfamily/Ribonuclease H"/>
    <property type="match status" value="1"/>
</dbReference>
<accession>A0A7M7LWF9</accession>
<dbReference type="GO" id="GO:0003676">
    <property type="term" value="F:nucleic acid binding"/>
    <property type="evidence" value="ECO:0007669"/>
    <property type="project" value="InterPro"/>
</dbReference>
<keyword evidence="4" id="KW-1185">Reference proteome</keyword>
<reference evidence="3" key="2">
    <citation type="submission" date="2021-01" db="UniProtKB">
        <authorList>
            <consortium name="EnsemblMetazoa"/>
        </authorList>
    </citation>
    <scope>IDENTIFICATION</scope>
</reference>
<evidence type="ECO:0000313" key="4">
    <source>
        <dbReference type="Proteomes" id="UP000007110"/>
    </source>
</evidence>
<dbReference type="RefSeq" id="XP_011678792.1">
    <property type="nucleotide sequence ID" value="XM_011680490.1"/>
</dbReference>
<dbReference type="PANTHER" id="PTHR46564">
    <property type="entry name" value="TRANSPOSASE"/>
    <property type="match status" value="1"/>
</dbReference>
<reference evidence="4" key="1">
    <citation type="submission" date="2015-02" db="EMBL/GenBank/DDBJ databases">
        <title>Genome sequencing for Strongylocentrotus purpuratus.</title>
        <authorList>
            <person name="Murali S."/>
            <person name="Liu Y."/>
            <person name="Vee V."/>
            <person name="English A."/>
            <person name="Wang M."/>
            <person name="Skinner E."/>
            <person name="Han Y."/>
            <person name="Muzny D.M."/>
            <person name="Worley K.C."/>
            <person name="Gibbs R.A."/>
        </authorList>
    </citation>
    <scope>NUCLEOTIDE SEQUENCE</scope>
</reference>
<dbReference type="AlphaFoldDB" id="A0A7M7LWF9"/>
<dbReference type="GeneID" id="105445231"/>
<feature type="domain" description="Tc1-like transposase DDE" evidence="2">
    <location>
        <begin position="157"/>
        <end position="281"/>
    </location>
</feature>
<dbReference type="InterPro" id="IPR009057">
    <property type="entry name" value="Homeodomain-like_sf"/>
</dbReference>
<sequence length="303" mass="33913">MDAHVRYRCISNEDRDRLIDAFDGHQADYLELADTLGIKRSTARSIVANYLRTGNRHKLARGGANNSKMDDDMKARLQHVIDANPLATLQQMKTDLAAALPQKPAVSIATISRALDGMLISLKLAEDVPEGRNAQRTIDLRFEYAEWFMAEGVEAHLVFIDETGYNIWTRRSFGRGRRGEPVRRVVHGQRGQNVNITFAVSGEVGLVHHTISSETTTRASFEEFLAGTARQCVDMFPPEDQVFFIYDNARPHVRAELPADVDPNIHLKRLPPYSPFLNPTEMAEGRGSRCGSRSWNDNGGTPP</sequence>
<name>A0A7M7LWF9_STRPU</name>
<feature type="region of interest" description="Disordered" evidence="1">
    <location>
        <begin position="278"/>
        <end position="303"/>
    </location>
</feature>
<dbReference type="SUPFAM" id="SSF46689">
    <property type="entry name" value="Homeodomain-like"/>
    <property type="match status" value="1"/>
</dbReference>
<evidence type="ECO:0000313" key="3">
    <source>
        <dbReference type="EnsemblMetazoa" id="XP_011678792"/>
    </source>
</evidence>